<evidence type="ECO:0000256" key="1">
    <source>
        <dbReference type="SAM" id="MobiDB-lite"/>
    </source>
</evidence>
<evidence type="ECO:0000313" key="2">
    <source>
        <dbReference type="EMBL" id="WOO77961.1"/>
    </source>
</evidence>
<dbReference type="EMBL" id="CP086714">
    <property type="protein sequence ID" value="WOO77961.1"/>
    <property type="molecule type" value="Genomic_DNA"/>
</dbReference>
<accession>A0AAF0Y574</accession>
<feature type="compositionally biased region" description="Pro residues" evidence="1">
    <location>
        <begin position="99"/>
        <end position="110"/>
    </location>
</feature>
<feature type="compositionally biased region" description="Low complexity" evidence="1">
    <location>
        <begin position="143"/>
        <end position="157"/>
    </location>
</feature>
<feature type="compositionally biased region" description="Basic and acidic residues" evidence="1">
    <location>
        <begin position="233"/>
        <end position="243"/>
    </location>
</feature>
<dbReference type="RefSeq" id="XP_062623993.1">
    <property type="nucleotide sequence ID" value="XM_062768009.1"/>
</dbReference>
<feature type="compositionally biased region" description="Polar residues" evidence="1">
    <location>
        <begin position="190"/>
        <end position="206"/>
    </location>
</feature>
<evidence type="ECO:0000313" key="3">
    <source>
        <dbReference type="Proteomes" id="UP000827549"/>
    </source>
</evidence>
<reference evidence="2" key="1">
    <citation type="submission" date="2023-10" db="EMBL/GenBank/DDBJ databases">
        <authorList>
            <person name="Noh H."/>
        </authorList>
    </citation>
    <scope>NUCLEOTIDE SEQUENCE</scope>
    <source>
        <strain evidence="2">DUCC4014</strain>
    </source>
</reference>
<proteinExistence type="predicted"/>
<organism evidence="2 3">
    <name type="scientific">Vanrija pseudolonga</name>
    <dbReference type="NCBI Taxonomy" id="143232"/>
    <lineage>
        <taxon>Eukaryota</taxon>
        <taxon>Fungi</taxon>
        <taxon>Dikarya</taxon>
        <taxon>Basidiomycota</taxon>
        <taxon>Agaricomycotina</taxon>
        <taxon>Tremellomycetes</taxon>
        <taxon>Trichosporonales</taxon>
        <taxon>Trichosporonaceae</taxon>
        <taxon>Vanrija</taxon>
    </lineage>
</organism>
<keyword evidence="3" id="KW-1185">Reference proteome</keyword>
<name>A0AAF0Y574_9TREE</name>
<gene>
    <name evidence="2" type="ORF">LOC62_01G001514</name>
</gene>
<feature type="region of interest" description="Disordered" evidence="1">
    <location>
        <begin position="271"/>
        <end position="320"/>
    </location>
</feature>
<feature type="region of interest" description="Disordered" evidence="1">
    <location>
        <begin position="1"/>
        <end position="248"/>
    </location>
</feature>
<sequence>MNPYTPPTIPAHAGSRRQPRDSHPTGTPGAGDAEEYVSVDHPTHPATSRMSGGGPLNPRLLGQPLQARRDTPSRGTSSSAHAYPPPASPAASPDRLPGSYPPAPAEPPFTPGTSPRPSSAGKQGWRGLPGSWGARLSGLPGVRDTTPTTPTRVRQPTPATPSPSALLGKFAQLASPSNSWGLSKGRRSDSVTASHQASEVGESSTGRRPQSPPRPPRDVLASTPHPKAPPSLTRREGAVEAHRGRGYASCKDTEAWGASLAHLATMGSTARWATSAVPQEGDDDGDQARPPHGSTTAHQTPEPAFEGPTHPTFTLDRDGAGNFTFGVARADDEVASIPDSEPDAHDVYGVDSIHSADSVAVQREGISEGWEAVADEVAEEAAVDDEWVGGASAVVSARRRAERSMHRGGSEGAKEGSRKSGWGAGASGGRTSGRRG</sequence>
<dbReference type="AlphaFoldDB" id="A0AAF0Y574"/>
<feature type="compositionally biased region" description="Basic and acidic residues" evidence="1">
    <location>
        <begin position="402"/>
        <end position="418"/>
    </location>
</feature>
<feature type="region of interest" description="Disordered" evidence="1">
    <location>
        <begin position="399"/>
        <end position="436"/>
    </location>
</feature>
<protein>
    <submittedName>
        <fullName evidence="2">Uncharacterized protein</fullName>
    </submittedName>
</protein>
<dbReference type="Proteomes" id="UP000827549">
    <property type="component" value="Chromosome 1"/>
</dbReference>
<feature type="compositionally biased region" description="Gly residues" evidence="1">
    <location>
        <begin position="422"/>
        <end position="436"/>
    </location>
</feature>
<dbReference type="GeneID" id="87804769"/>